<keyword evidence="3" id="KW-1185">Reference proteome</keyword>
<comment type="caution">
    <text evidence="2">The sequence shown here is derived from an EMBL/GenBank/DDBJ whole genome shotgun (WGS) entry which is preliminary data.</text>
</comment>
<dbReference type="CDD" id="cd00829">
    <property type="entry name" value="SCP-x_thiolase"/>
    <property type="match status" value="1"/>
</dbReference>
<dbReference type="PANTHER" id="PTHR42870:SF1">
    <property type="entry name" value="NON-SPECIFIC LIPID-TRANSFER PROTEIN-LIKE 2"/>
    <property type="match status" value="1"/>
</dbReference>
<dbReference type="PIRSF" id="PIRSF000429">
    <property type="entry name" value="Ac-CoA_Ac_transf"/>
    <property type="match status" value="1"/>
</dbReference>
<dbReference type="SUPFAM" id="SSF53901">
    <property type="entry name" value="Thiolase-like"/>
    <property type="match status" value="2"/>
</dbReference>
<dbReference type="Pfam" id="PF22691">
    <property type="entry name" value="Thiolase_C_1"/>
    <property type="match status" value="1"/>
</dbReference>
<protein>
    <submittedName>
        <fullName evidence="2">Lipid-transfer protein</fullName>
    </submittedName>
</protein>
<dbReference type="PATRIC" id="fig|69370.6.peg.2359"/>
<dbReference type="AlphaFoldDB" id="A0A0M2H7D9"/>
<dbReference type="Gene3D" id="3.40.47.10">
    <property type="match status" value="1"/>
</dbReference>
<accession>A0A0M2H7D9</accession>
<evidence type="ECO:0000313" key="3">
    <source>
        <dbReference type="Proteomes" id="UP000034098"/>
    </source>
</evidence>
<organism evidence="2 3">
    <name type="scientific">Microbacterium trichothecenolyticum</name>
    <name type="common">Aureobacterium trichothecenolyticum</name>
    <dbReference type="NCBI Taxonomy" id="69370"/>
    <lineage>
        <taxon>Bacteria</taxon>
        <taxon>Bacillati</taxon>
        <taxon>Actinomycetota</taxon>
        <taxon>Actinomycetes</taxon>
        <taxon>Micrococcales</taxon>
        <taxon>Microbacteriaceae</taxon>
        <taxon>Microbacterium</taxon>
    </lineage>
</organism>
<evidence type="ECO:0000313" key="2">
    <source>
        <dbReference type="EMBL" id="KJL42305.1"/>
    </source>
</evidence>
<dbReference type="PANTHER" id="PTHR42870">
    <property type="entry name" value="ACETYL-COA C-ACETYLTRANSFERASE"/>
    <property type="match status" value="1"/>
</dbReference>
<name>A0A0M2H7D9_MICTR</name>
<dbReference type="OrthoDB" id="9785768at2"/>
<dbReference type="Proteomes" id="UP000034098">
    <property type="component" value="Unassembled WGS sequence"/>
</dbReference>
<proteinExistence type="predicted"/>
<evidence type="ECO:0000259" key="1">
    <source>
        <dbReference type="Pfam" id="PF22691"/>
    </source>
</evidence>
<dbReference type="GO" id="GO:0016747">
    <property type="term" value="F:acyltransferase activity, transferring groups other than amino-acyl groups"/>
    <property type="evidence" value="ECO:0007669"/>
    <property type="project" value="InterPro"/>
</dbReference>
<reference evidence="2 3" key="1">
    <citation type="submission" date="2015-02" db="EMBL/GenBank/DDBJ databases">
        <title>Draft genome sequences of ten Microbacterium spp. with emphasis on heavy metal contaminated environments.</title>
        <authorList>
            <person name="Corretto E."/>
        </authorList>
    </citation>
    <scope>NUCLEOTIDE SEQUENCE [LARGE SCALE GENOMIC DNA]</scope>
    <source>
        <strain evidence="2 3">DSM 8608</strain>
    </source>
</reference>
<gene>
    <name evidence="2" type="ORF">RS82_02321</name>
</gene>
<dbReference type="EMBL" id="JYJA01000035">
    <property type="protein sequence ID" value="KJL42305.1"/>
    <property type="molecule type" value="Genomic_DNA"/>
</dbReference>
<dbReference type="InterPro" id="IPR016039">
    <property type="entry name" value="Thiolase-like"/>
</dbReference>
<dbReference type="InterPro" id="IPR055140">
    <property type="entry name" value="Thiolase_C_2"/>
</dbReference>
<sequence>MVGTGTSETIGKDPGRSPLRLQFESFTAALDDAGLDKSAIDGMVTAWGAPRGVDYDEFTVAAGLEIDWVAQLWTHGRWAASTLQQAAMAVTMGLATTVVVINSHVAGLGYARHLAPMRNPLGGVDESLRDGGGPYANWTLHGSSGAAAGAALALQQYMDRYGATSEDLSVIPITQRAFAQDNPLALLHGTPLSITDYFSQPELIGRLRAADICEMVDGSTCLIVTTPERAADLGRPVVNIAGMQGIASGRDNYNFFSRPGMGSGISDSYDYVAPSSFRVFDMAGRSRDDVDGFYTYDPFSAQVWMALERWGYVAAGEAAAYCSENGIGLNSPLPMNTSGGSLAEGHLYGFGHMLEMVRQLRGEAGARQIPGARTLHWGTPWGDALLMTNDRSA</sequence>
<feature type="domain" description="Thiolase C-terminal" evidence="1">
    <location>
        <begin position="274"/>
        <end position="374"/>
    </location>
</feature>
<dbReference type="RefSeq" id="WP_052676794.1">
    <property type="nucleotide sequence ID" value="NZ_JYJA01000035.1"/>
</dbReference>
<dbReference type="InterPro" id="IPR002155">
    <property type="entry name" value="Thiolase"/>
</dbReference>